<name>A0A369VRU0_9SPHN</name>
<protein>
    <submittedName>
        <fullName evidence="1">Uncharacterized protein</fullName>
    </submittedName>
</protein>
<dbReference type="EMBL" id="QQNB01000002">
    <property type="protein sequence ID" value="RDE05096.1"/>
    <property type="molecule type" value="Genomic_DNA"/>
</dbReference>
<comment type="caution">
    <text evidence="1">The sequence shown here is derived from an EMBL/GenBank/DDBJ whole genome shotgun (WGS) entry which is preliminary data.</text>
</comment>
<reference evidence="1 2" key="1">
    <citation type="submission" date="2018-07" db="EMBL/GenBank/DDBJ databases">
        <title>a novel species of Sphingomonas isolated from the rhizosphere soil of Araceae plant.</title>
        <authorList>
            <person name="Zhiyong W."/>
            <person name="Qinglan Z."/>
            <person name="Zhiwei F."/>
            <person name="Ding X."/>
            <person name="Gejiao W."/>
            <person name="Shixue Z."/>
        </authorList>
    </citation>
    <scope>NUCLEOTIDE SEQUENCE [LARGE SCALE GENOMIC DNA]</scope>
    <source>
        <strain evidence="1 2">WZY 27</strain>
    </source>
</reference>
<dbReference type="RefSeq" id="WP_114687167.1">
    <property type="nucleotide sequence ID" value="NZ_QQNB01000002.1"/>
</dbReference>
<evidence type="ECO:0000313" key="2">
    <source>
        <dbReference type="Proteomes" id="UP000253918"/>
    </source>
</evidence>
<sequence length="142" mass="14672">MTDAPATTTLLPNPLPLDANARIALFAFRRMGAHGLADAHAAQMMFTAFGAQFRRPLLLMRALMADIAANAACSIAIAPCCCPRATASETAFLTILARAETAPETARLLLADLLGHRRIDGALASATAVAAAFADAGRPIGA</sequence>
<proteinExistence type="predicted"/>
<dbReference type="Proteomes" id="UP000253918">
    <property type="component" value="Unassembled WGS sequence"/>
</dbReference>
<evidence type="ECO:0000313" key="1">
    <source>
        <dbReference type="EMBL" id="RDE05096.1"/>
    </source>
</evidence>
<dbReference type="InterPro" id="IPR046736">
    <property type="entry name" value="DUF6628"/>
</dbReference>
<gene>
    <name evidence="1" type="ORF">DVW87_07365</name>
</gene>
<accession>A0A369VRU0</accession>
<keyword evidence="2" id="KW-1185">Reference proteome</keyword>
<dbReference type="OrthoDB" id="7410293at2"/>
<organism evidence="1 2">
    <name type="scientific">Sphingomonas aracearum</name>
    <dbReference type="NCBI Taxonomy" id="2283317"/>
    <lineage>
        <taxon>Bacteria</taxon>
        <taxon>Pseudomonadati</taxon>
        <taxon>Pseudomonadota</taxon>
        <taxon>Alphaproteobacteria</taxon>
        <taxon>Sphingomonadales</taxon>
        <taxon>Sphingomonadaceae</taxon>
        <taxon>Sphingomonas</taxon>
    </lineage>
</organism>
<dbReference type="AlphaFoldDB" id="A0A369VRU0"/>
<dbReference type="Pfam" id="PF20333">
    <property type="entry name" value="DUF6628"/>
    <property type="match status" value="1"/>
</dbReference>